<organism evidence="3 4">
    <name type="scientific">Coniella lustricola</name>
    <dbReference type="NCBI Taxonomy" id="2025994"/>
    <lineage>
        <taxon>Eukaryota</taxon>
        <taxon>Fungi</taxon>
        <taxon>Dikarya</taxon>
        <taxon>Ascomycota</taxon>
        <taxon>Pezizomycotina</taxon>
        <taxon>Sordariomycetes</taxon>
        <taxon>Sordariomycetidae</taxon>
        <taxon>Diaporthales</taxon>
        <taxon>Schizoparmaceae</taxon>
        <taxon>Coniella</taxon>
    </lineage>
</organism>
<dbReference type="GO" id="GO:0004331">
    <property type="term" value="F:fructose-2,6-bisphosphate 2-phosphatase activity"/>
    <property type="evidence" value="ECO:0007669"/>
    <property type="project" value="TreeGrafter"/>
</dbReference>
<dbReference type="SUPFAM" id="SSF53254">
    <property type="entry name" value="Phosphoglycerate mutase-like"/>
    <property type="match status" value="1"/>
</dbReference>
<proteinExistence type="predicted"/>
<dbReference type="InterPro" id="IPR013078">
    <property type="entry name" value="His_Pase_superF_clade-1"/>
</dbReference>
<gene>
    <name evidence="3" type="ORF">BD289DRAFT_60864</name>
</gene>
<sequence length="311" mass="33327">MAPHLLLIRHGESVDNVAGLYAGSRDSSLTNHGVLQARRLGSHLADNAATLGPIEHIFASNLQRAVKTAEAVAQAQLGVRNAHTMPQVVQLPMLREKDFGSEEGMRFGAREIARRGASSSATWVEPESRQSMKRRVDRFLDDFFLATATRAVSATPPGSIAIVSHGIILNVLLRCLLMRFGPGQMVRFAKAGTTPRASEWLASWSNTGYLVLEMRVLPLAPLAAPASLPNTPGLAASVAESDRGVQSVNAVSNPVDGSNASSNPDIQLSVKLVNCTDHLQGLKKTRSGIGSACFDEKQKTLDSFFSRAPPK</sequence>
<dbReference type="InterPro" id="IPR001345">
    <property type="entry name" value="PG/BPGM_mutase_AS"/>
</dbReference>
<dbReference type="STRING" id="2025994.A0A2T3A0J7"/>
<evidence type="ECO:0000256" key="2">
    <source>
        <dbReference type="PIRSR" id="PIRSR613078-2"/>
    </source>
</evidence>
<evidence type="ECO:0000256" key="1">
    <source>
        <dbReference type="ARBA" id="ARBA00022801"/>
    </source>
</evidence>
<keyword evidence="4" id="KW-1185">Reference proteome</keyword>
<dbReference type="PANTHER" id="PTHR46517:SF1">
    <property type="entry name" value="FRUCTOSE-2,6-BISPHOSPHATASE TIGAR"/>
    <property type="match status" value="1"/>
</dbReference>
<dbReference type="PROSITE" id="PS00175">
    <property type="entry name" value="PG_MUTASE"/>
    <property type="match status" value="1"/>
</dbReference>
<dbReference type="InterPro" id="IPR051695">
    <property type="entry name" value="Phosphoglycerate_Mutase"/>
</dbReference>
<dbReference type="Proteomes" id="UP000241462">
    <property type="component" value="Unassembled WGS sequence"/>
</dbReference>
<dbReference type="PANTHER" id="PTHR46517">
    <property type="entry name" value="FRUCTOSE-2,6-BISPHOSPHATASE TIGAR"/>
    <property type="match status" value="1"/>
</dbReference>
<dbReference type="FunCoup" id="A0A2T3A0J7">
    <property type="interactions" value="142"/>
</dbReference>
<dbReference type="Pfam" id="PF00300">
    <property type="entry name" value="His_Phos_1"/>
    <property type="match status" value="1"/>
</dbReference>
<reference evidence="3 4" key="1">
    <citation type="journal article" date="2018" name="Mycol. Prog.">
        <title>Coniella lustricola, a new species from submerged detritus.</title>
        <authorList>
            <person name="Raudabaugh D.B."/>
            <person name="Iturriaga T."/>
            <person name="Carver A."/>
            <person name="Mondo S."/>
            <person name="Pangilinan J."/>
            <person name="Lipzen A."/>
            <person name="He G."/>
            <person name="Amirebrahimi M."/>
            <person name="Grigoriev I.V."/>
            <person name="Miller A.N."/>
        </authorList>
    </citation>
    <scope>NUCLEOTIDE SEQUENCE [LARGE SCALE GENOMIC DNA]</scope>
    <source>
        <strain evidence="3 4">B22-T-1</strain>
    </source>
</reference>
<keyword evidence="1" id="KW-0378">Hydrolase</keyword>
<feature type="binding site" evidence="2">
    <location>
        <begin position="9"/>
        <end position="16"/>
    </location>
    <ligand>
        <name>substrate</name>
    </ligand>
</feature>
<dbReference type="EMBL" id="KZ678524">
    <property type="protein sequence ID" value="PSR80604.1"/>
    <property type="molecule type" value="Genomic_DNA"/>
</dbReference>
<accession>A0A2T3A0J7</accession>
<dbReference type="SMART" id="SM00855">
    <property type="entry name" value="PGAM"/>
    <property type="match status" value="1"/>
</dbReference>
<dbReference type="InParanoid" id="A0A2T3A0J7"/>
<dbReference type="GO" id="GO:0043456">
    <property type="term" value="P:regulation of pentose-phosphate shunt"/>
    <property type="evidence" value="ECO:0007669"/>
    <property type="project" value="TreeGrafter"/>
</dbReference>
<dbReference type="GO" id="GO:0045820">
    <property type="term" value="P:negative regulation of glycolytic process"/>
    <property type="evidence" value="ECO:0007669"/>
    <property type="project" value="TreeGrafter"/>
</dbReference>
<name>A0A2T3A0J7_9PEZI</name>
<dbReference type="AlphaFoldDB" id="A0A2T3A0J7"/>
<dbReference type="GO" id="GO:0005829">
    <property type="term" value="C:cytosol"/>
    <property type="evidence" value="ECO:0007669"/>
    <property type="project" value="TreeGrafter"/>
</dbReference>
<feature type="binding site" evidence="2">
    <location>
        <position position="64"/>
    </location>
    <ligand>
        <name>substrate</name>
    </ligand>
</feature>
<dbReference type="CDD" id="cd07067">
    <property type="entry name" value="HP_PGM_like"/>
    <property type="match status" value="1"/>
</dbReference>
<evidence type="ECO:0000313" key="4">
    <source>
        <dbReference type="Proteomes" id="UP000241462"/>
    </source>
</evidence>
<evidence type="ECO:0000313" key="3">
    <source>
        <dbReference type="EMBL" id="PSR80604.1"/>
    </source>
</evidence>
<dbReference type="InterPro" id="IPR029033">
    <property type="entry name" value="His_PPase_superfam"/>
</dbReference>
<dbReference type="OrthoDB" id="354304at2759"/>
<dbReference type="Gene3D" id="3.40.50.1240">
    <property type="entry name" value="Phosphoglycerate mutase-like"/>
    <property type="match status" value="1"/>
</dbReference>
<protein>
    <submittedName>
        <fullName evidence="3">Histidine phosphatase superfamily</fullName>
    </submittedName>
</protein>